<accession>M1DSV5</accession>
<evidence type="ECO:0000313" key="2">
    <source>
        <dbReference type="Proteomes" id="UP000011115"/>
    </source>
</evidence>
<proteinExistence type="predicted"/>
<dbReference type="InParanoid" id="M1DSV5"/>
<dbReference type="PaxDb" id="4113-PGSC0003DMT400093859"/>
<protein>
    <submittedName>
        <fullName evidence="1">Uncharacterized protein</fullName>
    </submittedName>
</protein>
<organism evidence="1 2">
    <name type="scientific">Solanum tuberosum</name>
    <name type="common">Potato</name>
    <dbReference type="NCBI Taxonomy" id="4113"/>
    <lineage>
        <taxon>Eukaryota</taxon>
        <taxon>Viridiplantae</taxon>
        <taxon>Streptophyta</taxon>
        <taxon>Embryophyta</taxon>
        <taxon>Tracheophyta</taxon>
        <taxon>Spermatophyta</taxon>
        <taxon>Magnoliopsida</taxon>
        <taxon>eudicotyledons</taxon>
        <taxon>Gunneridae</taxon>
        <taxon>Pentapetalae</taxon>
        <taxon>asterids</taxon>
        <taxon>lamiids</taxon>
        <taxon>Solanales</taxon>
        <taxon>Solanaceae</taxon>
        <taxon>Solanoideae</taxon>
        <taxon>Solaneae</taxon>
        <taxon>Solanum</taxon>
    </lineage>
</organism>
<name>M1DSV5_SOLTU</name>
<evidence type="ECO:0000313" key="1">
    <source>
        <dbReference type="EnsemblPlants" id="PGSC0003DMT400093859"/>
    </source>
</evidence>
<keyword evidence="2" id="KW-1185">Reference proteome</keyword>
<dbReference type="EnsemblPlants" id="PGSC0003DMT400093859">
    <property type="protein sequence ID" value="PGSC0003DMT400093859"/>
    <property type="gene ID" value="PGSC0003DMG400043430"/>
</dbReference>
<dbReference type="AlphaFoldDB" id="M1DSV5"/>
<dbReference type="Gramene" id="PGSC0003DMT400093859">
    <property type="protein sequence ID" value="PGSC0003DMT400093859"/>
    <property type="gene ID" value="PGSC0003DMG400043430"/>
</dbReference>
<reference evidence="1" key="2">
    <citation type="submission" date="2015-06" db="UniProtKB">
        <authorList>
            <consortium name="EnsemblPlants"/>
        </authorList>
    </citation>
    <scope>IDENTIFICATION</scope>
    <source>
        <strain evidence="1">DM1-3 516 R44</strain>
    </source>
</reference>
<dbReference type="Proteomes" id="UP000011115">
    <property type="component" value="Unassembled WGS sequence"/>
</dbReference>
<sequence length="219" mass="25354">MHRKRKIYPSQEDQHRLHHFSLQKRHQENHQQRHQENCQYISSTYFISLTSKEESIEDYIANLRHKLYFLYVKPDGVDVNCSRREIKCQYATTTQPTSYPKTRPNPFSRLIQTTTATVHDYSDANTQKDHGVFTISSDIPKSTAFSHNISTIKLNTSAIPNDKQTATSRLMCDATVLCDFLSSSSRPSQLVQLQQQKAPEKKLVFIVATLGWRHIASQR</sequence>
<dbReference type="HOGENOM" id="CLU_1263450_0_0_1"/>
<reference evidence="2" key="1">
    <citation type="journal article" date="2011" name="Nature">
        <title>Genome sequence and analysis of the tuber crop potato.</title>
        <authorList>
            <consortium name="The Potato Genome Sequencing Consortium"/>
        </authorList>
    </citation>
    <scope>NUCLEOTIDE SEQUENCE [LARGE SCALE GENOMIC DNA]</scope>
    <source>
        <strain evidence="2">cv. DM1-3 516 R44</strain>
    </source>
</reference>